<organism evidence="2 3">
    <name type="scientific">Candidatus Promineifilum breve</name>
    <dbReference type="NCBI Taxonomy" id="1806508"/>
    <lineage>
        <taxon>Bacteria</taxon>
        <taxon>Bacillati</taxon>
        <taxon>Chloroflexota</taxon>
        <taxon>Ardenticatenia</taxon>
        <taxon>Candidatus Promineifilales</taxon>
        <taxon>Candidatus Promineifilaceae</taxon>
        <taxon>Candidatus Promineifilum</taxon>
    </lineage>
</organism>
<dbReference type="RefSeq" id="WP_095042391.1">
    <property type="nucleotide sequence ID" value="NZ_LN890655.1"/>
</dbReference>
<dbReference type="OrthoDB" id="154626at2"/>
<dbReference type="Pfam" id="PF14014">
    <property type="entry name" value="DUF4230"/>
    <property type="match status" value="1"/>
</dbReference>
<dbReference type="EMBL" id="LN890655">
    <property type="protein sequence ID" value="CUS02822.2"/>
    <property type="molecule type" value="Genomic_DNA"/>
</dbReference>
<evidence type="ECO:0008006" key="4">
    <source>
        <dbReference type="Google" id="ProtNLM"/>
    </source>
</evidence>
<accession>A0A160T0A8</accession>
<dbReference type="Proteomes" id="UP000215027">
    <property type="component" value="Chromosome I"/>
</dbReference>
<evidence type="ECO:0000313" key="2">
    <source>
        <dbReference type="EMBL" id="CUS02822.2"/>
    </source>
</evidence>
<name>A0A160T0A8_9CHLR</name>
<dbReference type="AlphaFoldDB" id="A0A160T0A8"/>
<protein>
    <recommendedName>
        <fullName evidence="4">DUF4230 domain-containing protein</fullName>
    </recommendedName>
</protein>
<dbReference type="InterPro" id="IPR025324">
    <property type="entry name" value="DUF4230"/>
</dbReference>
<sequence length="262" mass="28214">MSKEELVETETPPRSRARAVLLGLLAVFLVALVIMGLSVARLVNTVSEGTAGVVEPLGDRVRSLLVPATPVILPNPATVVKQINDLSRLETASYEMEKVVTADAEQDGLLGMLLGESMVFIAYGKVYAGVDFSRMVAADMVVVDPDTVMVHLPPAEIFADIPVLDNDRSFVADRDTGLLTQADPELETQVRQAAEASIREAAQSSDILTRANNNAQTYMRNFLSGLGFTEVIFTPDTPPAVAPYQQEIPKGYYLLPTATPAP</sequence>
<keyword evidence="1" id="KW-0812">Transmembrane</keyword>
<dbReference type="KEGG" id="pbf:CFX0092_A0944"/>
<evidence type="ECO:0000313" key="3">
    <source>
        <dbReference type="Proteomes" id="UP000215027"/>
    </source>
</evidence>
<evidence type="ECO:0000256" key="1">
    <source>
        <dbReference type="SAM" id="Phobius"/>
    </source>
</evidence>
<feature type="transmembrane region" description="Helical" evidence="1">
    <location>
        <begin position="20"/>
        <end position="40"/>
    </location>
</feature>
<proteinExistence type="predicted"/>
<reference evidence="2" key="1">
    <citation type="submission" date="2016-01" db="EMBL/GenBank/DDBJ databases">
        <authorList>
            <person name="Mcilroy J.S."/>
            <person name="Karst M S."/>
            <person name="Albertsen M."/>
        </authorList>
    </citation>
    <scope>NUCLEOTIDE SEQUENCE</scope>
    <source>
        <strain evidence="2">Cfx-K</strain>
    </source>
</reference>
<keyword evidence="1" id="KW-1133">Transmembrane helix</keyword>
<keyword evidence="1" id="KW-0472">Membrane</keyword>
<gene>
    <name evidence="2" type="ORF">CFX0092_A0944</name>
</gene>
<keyword evidence="3" id="KW-1185">Reference proteome</keyword>